<comment type="caution">
    <text evidence="2">The sequence shown here is derived from an EMBL/GenBank/DDBJ whole genome shotgun (WGS) entry which is preliminary data.</text>
</comment>
<evidence type="ECO:0000256" key="1">
    <source>
        <dbReference type="SAM" id="MobiDB-lite"/>
    </source>
</evidence>
<sequence>MRERDFLPSPLSRPALAHLLDEERRKETALAGDRAAAIAREPECKRRREKAAVRTEGGPRC</sequence>
<dbReference type="EMBL" id="LAZR01002117">
    <property type="protein sequence ID" value="KKN34259.1"/>
    <property type="molecule type" value="Genomic_DNA"/>
</dbReference>
<evidence type="ECO:0000313" key="2">
    <source>
        <dbReference type="EMBL" id="KKN34259.1"/>
    </source>
</evidence>
<protein>
    <submittedName>
        <fullName evidence="2">Uncharacterized protein</fullName>
    </submittedName>
</protein>
<organism evidence="2">
    <name type="scientific">marine sediment metagenome</name>
    <dbReference type="NCBI Taxonomy" id="412755"/>
    <lineage>
        <taxon>unclassified sequences</taxon>
        <taxon>metagenomes</taxon>
        <taxon>ecological metagenomes</taxon>
    </lineage>
</organism>
<name>A0A0F9PVP4_9ZZZZ</name>
<dbReference type="AlphaFoldDB" id="A0A0F9PVP4"/>
<gene>
    <name evidence="2" type="ORF">LCGC14_0795580</name>
</gene>
<reference evidence="2" key="1">
    <citation type="journal article" date="2015" name="Nature">
        <title>Complex archaea that bridge the gap between prokaryotes and eukaryotes.</title>
        <authorList>
            <person name="Spang A."/>
            <person name="Saw J.H."/>
            <person name="Jorgensen S.L."/>
            <person name="Zaremba-Niedzwiedzka K."/>
            <person name="Martijn J."/>
            <person name="Lind A.E."/>
            <person name="van Eijk R."/>
            <person name="Schleper C."/>
            <person name="Guy L."/>
            <person name="Ettema T.J."/>
        </authorList>
    </citation>
    <scope>NUCLEOTIDE SEQUENCE</scope>
</reference>
<accession>A0A0F9PVP4</accession>
<feature type="region of interest" description="Disordered" evidence="1">
    <location>
        <begin position="41"/>
        <end position="61"/>
    </location>
</feature>
<proteinExistence type="predicted"/>